<dbReference type="EMBL" id="JAOYFB010000037">
    <property type="protein sequence ID" value="KAK4025172.1"/>
    <property type="molecule type" value="Genomic_DNA"/>
</dbReference>
<evidence type="ECO:0000313" key="1">
    <source>
        <dbReference type="EMBL" id="KAK4025172.1"/>
    </source>
</evidence>
<dbReference type="Proteomes" id="UP001234178">
    <property type="component" value="Unassembled WGS sequence"/>
</dbReference>
<accession>A0ABR0AJ85</accession>
<comment type="caution">
    <text evidence="1">The sequence shown here is derived from an EMBL/GenBank/DDBJ whole genome shotgun (WGS) entry which is preliminary data.</text>
</comment>
<gene>
    <name evidence="1" type="ORF">OUZ56_010672</name>
</gene>
<name>A0ABR0AJ85_9CRUS</name>
<organism evidence="1 2">
    <name type="scientific">Daphnia magna</name>
    <dbReference type="NCBI Taxonomy" id="35525"/>
    <lineage>
        <taxon>Eukaryota</taxon>
        <taxon>Metazoa</taxon>
        <taxon>Ecdysozoa</taxon>
        <taxon>Arthropoda</taxon>
        <taxon>Crustacea</taxon>
        <taxon>Branchiopoda</taxon>
        <taxon>Diplostraca</taxon>
        <taxon>Cladocera</taxon>
        <taxon>Anomopoda</taxon>
        <taxon>Daphniidae</taxon>
        <taxon>Daphnia</taxon>
    </lineage>
</organism>
<sequence length="211" mass="24174">MIGGNFKGYATAVSQAFEKILQTGIAYNSIYGNTILSRESEKEYALIQKLQPSSQSCTAAFLAGYTTRVLVEQEFCVDCIARFQRTKSFDSLMQLIYRLDPGELLYPTDEYVSRIWTVYFFIKEILSQISKSTFLLKGLFGFLLSHIETYSTFVCEVARPGENNKDLIMIILKKFLKPILANKKKLHSILNKTRNSFHPANKERRARTLIP</sequence>
<protein>
    <submittedName>
        <fullName evidence="1">Uncharacterized protein</fullName>
    </submittedName>
</protein>
<evidence type="ECO:0000313" key="2">
    <source>
        <dbReference type="Proteomes" id="UP001234178"/>
    </source>
</evidence>
<reference evidence="1 2" key="1">
    <citation type="journal article" date="2023" name="Nucleic Acids Res.">
        <title>The hologenome of Daphnia magna reveals possible DNA methylation and microbiome-mediated evolution of the host genome.</title>
        <authorList>
            <person name="Chaturvedi A."/>
            <person name="Li X."/>
            <person name="Dhandapani V."/>
            <person name="Marshall H."/>
            <person name="Kissane S."/>
            <person name="Cuenca-Cambronero M."/>
            <person name="Asole G."/>
            <person name="Calvet F."/>
            <person name="Ruiz-Romero M."/>
            <person name="Marangio P."/>
            <person name="Guigo R."/>
            <person name="Rago D."/>
            <person name="Mirbahai L."/>
            <person name="Eastwood N."/>
            <person name="Colbourne J.K."/>
            <person name="Zhou J."/>
            <person name="Mallon E."/>
            <person name="Orsini L."/>
        </authorList>
    </citation>
    <scope>NUCLEOTIDE SEQUENCE [LARGE SCALE GENOMIC DNA]</scope>
    <source>
        <strain evidence="1">LRV0_1</strain>
    </source>
</reference>
<keyword evidence="2" id="KW-1185">Reference proteome</keyword>
<proteinExistence type="predicted"/>